<dbReference type="GO" id="GO:0016020">
    <property type="term" value="C:membrane"/>
    <property type="evidence" value="ECO:0007669"/>
    <property type="project" value="UniProtKB-SubCell"/>
</dbReference>
<dbReference type="AlphaFoldDB" id="A0A162P4W8"/>
<dbReference type="STRING" id="1573173.A0A162P4W8"/>
<feature type="transmembrane region" description="Helical" evidence="5">
    <location>
        <begin position="28"/>
        <end position="47"/>
    </location>
</feature>
<dbReference type="Proteomes" id="UP000076584">
    <property type="component" value="Unassembled WGS sequence"/>
</dbReference>
<dbReference type="EMBL" id="LFIW01000399">
    <property type="protein sequence ID" value="KZL86683.1"/>
    <property type="molecule type" value="Genomic_DNA"/>
</dbReference>
<sequence length="305" mass="33783">MGLARRNATEADLEAQNPFKLYHYDPTIVGAVIFVLLFLGTSLFHLWQLVRARCWFLLPLTIGGIKLIKGLTTVQVIGYAARAKSGNESPDWTLGPYIIQAILLLVAPALYAATIYMELGRIISVIDGEGHALIRKEWMTKLFVTGDVLSFFLQGGGGGYQASGTLEALDNGAKIIIAGLFVQLICFGFFIVIAVAFHRSINSAPTGRSNSGIPWRKHMMALYLGSFLIMVRSIFRAVEYLQGFDGYILSHEAYLYIFDAVLMFLVMVLFNVVHPAEIAAILAGGGYVHEWKMDTLPQHRHQRLG</sequence>
<evidence type="ECO:0000313" key="7">
    <source>
        <dbReference type="Proteomes" id="UP000076584"/>
    </source>
</evidence>
<dbReference type="PANTHER" id="PTHR31465">
    <property type="entry name" value="PROTEIN RTA1-RELATED"/>
    <property type="match status" value="1"/>
</dbReference>
<organism evidence="6 7">
    <name type="scientific">Colletotrichum incanum</name>
    <name type="common">Soybean anthracnose fungus</name>
    <dbReference type="NCBI Taxonomy" id="1573173"/>
    <lineage>
        <taxon>Eukaryota</taxon>
        <taxon>Fungi</taxon>
        <taxon>Dikarya</taxon>
        <taxon>Ascomycota</taxon>
        <taxon>Pezizomycotina</taxon>
        <taxon>Sordariomycetes</taxon>
        <taxon>Hypocreomycetidae</taxon>
        <taxon>Glomerellales</taxon>
        <taxon>Glomerellaceae</taxon>
        <taxon>Colletotrichum</taxon>
        <taxon>Colletotrichum spaethianum species complex</taxon>
    </lineage>
</organism>
<feature type="transmembrane region" description="Helical" evidence="5">
    <location>
        <begin position="218"/>
        <end position="235"/>
    </location>
</feature>
<proteinExistence type="predicted"/>
<comment type="subcellular location">
    <subcellularLocation>
        <location evidence="1">Membrane</location>
        <topology evidence="1">Multi-pass membrane protein</topology>
    </subcellularLocation>
</comment>
<keyword evidence="2 5" id="KW-0812">Transmembrane</keyword>
<dbReference type="InterPro" id="IPR007568">
    <property type="entry name" value="RTA1"/>
</dbReference>
<protein>
    <submittedName>
        <fullName evidence="6">Rta1 domain protein</fullName>
    </submittedName>
</protein>
<dbReference type="PANTHER" id="PTHR31465:SF1">
    <property type="entry name" value="PROTEIN RTA1-RELATED"/>
    <property type="match status" value="1"/>
</dbReference>
<evidence type="ECO:0000256" key="2">
    <source>
        <dbReference type="ARBA" id="ARBA00022692"/>
    </source>
</evidence>
<keyword evidence="3 5" id="KW-1133">Transmembrane helix</keyword>
<feature type="transmembrane region" description="Helical" evidence="5">
    <location>
        <begin position="97"/>
        <end position="117"/>
    </location>
</feature>
<accession>A0A162P4W8</accession>
<evidence type="ECO:0000256" key="4">
    <source>
        <dbReference type="ARBA" id="ARBA00023136"/>
    </source>
</evidence>
<comment type="caution">
    <text evidence="6">The sequence shown here is derived from an EMBL/GenBank/DDBJ whole genome shotgun (WGS) entry which is preliminary data.</text>
</comment>
<gene>
    <name evidence="6" type="ORF">CI238_04214</name>
</gene>
<feature type="transmembrane region" description="Helical" evidence="5">
    <location>
        <begin position="54"/>
        <end position="77"/>
    </location>
</feature>
<feature type="transmembrane region" description="Helical" evidence="5">
    <location>
        <begin position="138"/>
        <end position="155"/>
    </location>
</feature>
<keyword evidence="4 5" id="KW-0472">Membrane</keyword>
<feature type="transmembrane region" description="Helical" evidence="5">
    <location>
        <begin position="175"/>
        <end position="197"/>
    </location>
</feature>
<reference evidence="6 7" key="1">
    <citation type="submission" date="2015-06" db="EMBL/GenBank/DDBJ databases">
        <title>Survival trade-offs in plant roots during colonization by closely related pathogenic and mutualistic fungi.</title>
        <authorList>
            <person name="Hacquard S."/>
            <person name="Kracher B."/>
            <person name="Hiruma K."/>
            <person name="Weinman A."/>
            <person name="Muench P."/>
            <person name="Garrido Oter R."/>
            <person name="Ver Loren van Themaat E."/>
            <person name="Dallerey J.-F."/>
            <person name="Damm U."/>
            <person name="Henrissat B."/>
            <person name="Lespinet O."/>
            <person name="Thon M."/>
            <person name="Kemen E."/>
            <person name="McHardy A.C."/>
            <person name="Schulze-Lefert P."/>
            <person name="O'Connell R.J."/>
        </authorList>
    </citation>
    <scope>NUCLEOTIDE SEQUENCE [LARGE SCALE GENOMIC DNA]</scope>
    <source>
        <strain evidence="6 7">MAFF 238704</strain>
    </source>
</reference>
<evidence type="ECO:0000256" key="1">
    <source>
        <dbReference type="ARBA" id="ARBA00004141"/>
    </source>
</evidence>
<keyword evidence="7" id="KW-1185">Reference proteome</keyword>
<feature type="transmembrane region" description="Helical" evidence="5">
    <location>
        <begin position="255"/>
        <end position="273"/>
    </location>
</feature>
<name>A0A162P4W8_COLIC</name>
<evidence type="ECO:0000256" key="5">
    <source>
        <dbReference type="SAM" id="Phobius"/>
    </source>
</evidence>
<evidence type="ECO:0000256" key="3">
    <source>
        <dbReference type="ARBA" id="ARBA00022989"/>
    </source>
</evidence>
<evidence type="ECO:0000313" key="6">
    <source>
        <dbReference type="EMBL" id="KZL86683.1"/>
    </source>
</evidence>
<dbReference type="Pfam" id="PF04479">
    <property type="entry name" value="RTA1"/>
    <property type="match status" value="1"/>
</dbReference>